<feature type="domain" description="Polysaccharide pyruvyl transferase" evidence="2">
    <location>
        <begin position="384"/>
        <end position="661"/>
    </location>
</feature>
<dbReference type="PANTHER" id="PTHR36836:SF1">
    <property type="entry name" value="COLANIC ACID BIOSYNTHESIS PROTEIN WCAK"/>
    <property type="match status" value="1"/>
</dbReference>
<evidence type="ECO:0000313" key="5">
    <source>
        <dbReference type="Proteomes" id="UP000245793"/>
    </source>
</evidence>
<name>A0A2U1E1Q9_9FIRM</name>
<evidence type="ECO:0000259" key="2">
    <source>
        <dbReference type="Pfam" id="PF04230"/>
    </source>
</evidence>
<dbReference type="RefSeq" id="WP_116480362.1">
    <property type="nucleotide sequence ID" value="NZ_QEKV01000008.1"/>
</dbReference>
<dbReference type="InterPro" id="IPR007345">
    <property type="entry name" value="Polysacch_pyruvyl_Trfase"/>
</dbReference>
<dbReference type="Proteomes" id="UP000245793">
    <property type="component" value="Unassembled WGS sequence"/>
</dbReference>
<organism evidence="4 5">
    <name type="scientific">Ezakiella coagulans</name>
    <dbReference type="NCBI Taxonomy" id="46507"/>
    <lineage>
        <taxon>Bacteria</taxon>
        <taxon>Bacillati</taxon>
        <taxon>Bacillota</taxon>
        <taxon>Tissierellia</taxon>
        <taxon>Ezakiella</taxon>
    </lineage>
</organism>
<dbReference type="InterPro" id="IPR019896">
    <property type="entry name" value="Polysacch_pyruvyl_Trfase_CsaB"/>
</dbReference>
<dbReference type="Pfam" id="PF00534">
    <property type="entry name" value="Glycos_transf_1"/>
    <property type="match status" value="1"/>
</dbReference>
<protein>
    <submittedName>
        <fullName evidence="4">Polysaccharide pyruvyl transferase CsaB</fullName>
    </submittedName>
</protein>
<gene>
    <name evidence="4" type="ORF">C7381_10817</name>
</gene>
<comment type="caution">
    <text evidence="4">The sequence shown here is derived from an EMBL/GenBank/DDBJ whole genome shotgun (WGS) entry which is preliminary data.</text>
</comment>
<accession>A0A2U1E1Q9</accession>
<proteinExistence type="predicted"/>
<dbReference type="EMBL" id="QEKV01000008">
    <property type="protein sequence ID" value="PVY93883.1"/>
    <property type="molecule type" value="Genomic_DNA"/>
</dbReference>
<reference evidence="4 5" key="1">
    <citation type="submission" date="2018-04" db="EMBL/GenBank/DDBJ databases">
        <title>Genomic Encyclopedia of Type Strains, Phase IV (KMG-IV): sequencing the most valuable type-strain genomes for metagenomic binning, comparative biology and taxonomic classification.</title>
        <authorList>
            <person name="Goeker M."/>
        </authorList>
    </citation>
    <scope>NUCLEOTIDE SEQUENCE [LARGE SCALE GENOMIC DNA]</scope>
    <source>
        <strain evidence="4 5">DSM 20705</strain>
    </source>
</reference>
<feature type="domain" description="Glycosyltransferase subfamily 4-like N-terminal" evidence="3">
    <location>
        <begin position="13"/>
        <end position="171"/>
    </location>
</feature>
<feature type="domain" description="Glycosyl transferase family 1" evidence="1">
    <location>
        <begin position="180"/>
        <end position="341"/>
    </location>
</feature>
<dbReference type="InterPro" id="IPR028098">
    <property type="entry name" value="Glyco_trans_4-like_N"/>
</dbReference>
<dbReference type="Pfam" id="PF13439">
    <property type="entry name" value="Glyco_transf_4"/>
    <property type="match status" value="1"/>
</dbReference>
<evidence type="ECO:0000259" key="1">
    <source>
        <dbReference type="Pfam" id="PF00534"/>
    </source>
</evidence>
<dbReference type="NCBIfam" id="TIGR03609">
    <property type="entry name" value="S_layer_CsaB"/>
    <property type="match status" value="1"/>
</dbReference>
<evidence type="ECO:0000313" key="4">
    <source>
        <dbReference type="EMBL" id="PVY93883.1"/>
    </source>
</evidence>
<keyword evidence="4" id="KW-0808">Transferase</keyword>
<dbReference type="PANTHER" id="PTHR36836">
    <property type="entry name" value="COLANIC ACID BIOSYNTHESIS PROTEIN WCAK"/>
    <property type="match status" value="1"/>
</dbReference>
<dbReference type="InterPro" id="IPR001296">
    <property type="entry name" value="Glyco_trans_1"/>
</dbReference>
<dbReference type="Gene3D" id="3.40.50.2000">
    <property type="entry name" value="Glycogen Phosphorylase B"/>
    <property type="match status" value="2"/>
</dbReference>
<keyword evidence="5" id="KW-1185">Reference proteome</keyword>
<dbReference type="GO" id="GO:0016757">
    <property type="term" value="F:glycosyltransferase activity"/>
    <property type="evidence" value="ECO:0007669"/>
    <property type="project" value="InterPro"/>
</dbReference>
<dbReference type="AlphaFoldDB" id="A0A2U1E1Q9"/>
<dbReference type="Pfam" id="PF04230">
    <property type="entry name" value="PS_pyruv_trans"/>
    <property type="match status" value="1"/>
</dbReference>
<sequence>MKVFHLISGGDTGGAKTHIMALLSALKEEIDVTLGVFIDDVFLDEAKSLGIPTKLFLQKSRFDLSVIDKLAEFIKEQNIELVHCHGARANFIAFFLRKKVDVPFITTVHSDYRLDFKGVFYKQLIFKNLNYLALKKFKNFIAVSDNFKNMLLERGFTDKNIDVVYNGIDLNKEENCVSNEEFCKRYNLDSNSFKIGILARLDEVKDHKTFLRGAAEFLKVENADFLIGGDGGHKEELVVLTKELGIEKNVHFLGEIKDPFSFLNAIKINTLTSLSESFPYVILEGGKLKKPMVASAVGGIPSIIKDDFSGYTFKSGDYKDFAKKLIKLKQDEALRIKMGENLNELIKEKYSAISMAKTHIRIYKRAILDKTILFSGFYGFDNQGDDAILEAITSEIKSINPYLKLKVLSNNPIKTSEVYDLLSVYRFSLPKLIKAMKSSEMLVSGGGSLLQDITSSRSLWYYLFVIALSKRFKKKTVIYANGVGPINKKFNRYLTKKTLKNVDYISLRDEDSFKYLVNIGLKEEDMKLRSDPVFLLKPDMDEARVILNKIGLEGDFMVLNLRPWAKEDEFIEKISVAMKRFMDDGHKVLLLPMHLSKDTDVLKKLESKLSHENLYAYYDEMSVRTLMGIISAAKEVVSMRLHGLIYSVAVETKPFALSYDPKVDGFMKDIGSKYIVDINNFTVDDLYERIDAFEKDDEYLENISKDERKRQSLARQNAEEVLEILGDFDE</sequence>
<dbReference type="SUPFAM" id="SSF53756">
    <property type="entry name" value="UDP-Glycosyltransferase/glycogen phosphorylase"/>
    <property type="match status" value="1"/>
</dbReference>
<evidence type="ECO:0000259" key="3">
    <source>
        <dbReference type="Pfam" id="PF13439"/>
    </source>
</evidence>